<reference evidence="3" key="1">
    <citation type="journal article" date="2014" name="Front. Microbiol.">
        <title>High frequency of phylogenetically diverse reductive dehalogenase-homologous genes in deep subseafloor sedimentary metagenomes.</title>
        <authorList>
            <person name="Kawai M."/>
            <person name="Futagami T."/>
            <person name="Toyoda A."/>
            <person name="Takaki Y."/>
            <person name="Nishi S."/>
            <person name="Hori S."/>
            <person name="Arai W."/>
            <person name="Tsubouchi T."/>
            <person name="Morono Y."/>
            <person name="Uchiyama I."/>
            <person name="Ito T."/>
            <person name="Fujiyama A."/>
            <person name="Inagaki F."/>
            <person name="Takami H."/>
        </authorList>
    </citation>
    <scope>NUCLEOTIDE SEQUENCE</scope>
    <source>
        <strain evidence="3">Expedition CK06-06</strain>
    </source>
</reference>
<keyword evidence="2" id="KW-0808">Transferase</keyword>
<proteinExistence type="predicted"/>
<evidence type="ECO:0000256" key="1">
    <source>
        <dbReference type="ARBA" id="ARBA00022676"/>
    </source>
</evidence>
<dbReference type="Gene3D" id="3.40.710.10">
    <property type="entry name" value="DD-peptidase/beta-lactamase superfamily"/>
    <property type="match status" value="1"/>
</dbReference>
<gene>
    <name evidence="3" type="ORF">S03H2_07043</name>
</gene>
<accession>X1FKI4</accession>
<evidence type="ECO:0000313" key="3">
    <source>
        <dbReference type="EMBL" id="GAH21298.1"/>
    </source>
</evidence>
<protein>
    <recommendedName>
        <fullName evidence="4">Penicillin-binding protein transpeptidase domain-containing protein</fullName>
    </recommendedName>
</protein>
<dbReference type="InterPro" id="IPR050396">
    <property type="entry name" value="Glycosyltr_51/Transpeptidase"/>
</dbReference>
<dbReference type="EMBL" id="BARU01003187">
    <property type="protein sequence ID" value="GAH21298.1"/>
    <property type="molecule type" value="Genomic_DNA"/>
</dbReference>
<dbReference type="InterPro" id="IPR012338">
    <property type="entry name" value="Beta-lactam/transpept-like"/>
</dbReference>
<comment type="caution">
    <text evidence="3">The sequence shown here is derived from an EMBL/GenBank/DDBJ whole genome shotgun (WGS) entry which is preliminary data.</text>
</comment>
<feature type="non-terminal residue" evidence="3">
    <location>
        <position position="151"/>
    </location>
</feature>
<evidence type="ECO:0000256" key="2">
    <source>
        <dbReference type="ARBA" id="ARBA00022679"/>
    </source>
</evidence>
<dbReference type="PANTHER" id="PTHR32282">
    <property type="entry name" value="BINDING PROTEIN TRANSPEPTIDASE, PUTATIVE-RELATED"/>
    <property type="match status" value="1"/>
</dbReference>
<dbReference type="PANTHER" id="PTHR32282:SF33">
    <property type="entry name" value="PEPTIDOGLYCAN GLYCOSYLTRANSFERASE"/>
    <property type="match status" value="1"/>
</dbReference>
<keyword evidence="1" id="KW-0328">Glycosyltransferase</keyword>
<sequence>MLEKPIAYYVTQVLKKVIESGTGRGANIGRPAAGKTGTTDGPNDAWFAGYTPELVTVVWMGYLELLNGIGGKDRPDINFYLGFNFNLFNSLSLVFFNDIMNLKTTLKGIEFSPELNLEEILKIISNVKNLFKDEIEFSIFGHGYFPVMNSR</sequence>
<evidence type="ECO:0008006" key="4">
    <source>
        <dbReference type="Google" id="ProtNLM"/>
    </source>
</evidence>
<dbReference type="SUPFAM" id="SSF56601">
    <property type="entry name" value="beta-lactamase/transpeptidase-like"/>
    <property type="match status" value="1"/>
</dbReference>
<organism evidence="3">
    <name type="scientific">marine sediment metagenome</name>
    <dbReference type="NCBI Taxonomy" id="412755"/>
    <lineage>
        <taxon>unclassified sequences</taxon>
        <taxon>metagenomes</taxon>
        <taxon>ecological metagenomes</taxon>
    </lineage>
</organism>
<dbReference type="GO" id="GO:0008955">
    <property type="term" value="F:peptidoglycan glycosyltransferase activity"/>
    <property type="evidence" value="ECO:0007669"/>
    <property type="project" value="TreeGrafter"/>
</dbReference>
<name>X1FKI4_9ZZZZ</name>
<dbReference type="AlphaFoldDB" id="X1FKI4"/>